<dbReference type="AlphaFoldDB" id="A0A267H2D6"/>
<sequence>KSKMFYNHELLSVKKGKFALIWLGATRQSIKPRDVLTCDISVTCQELLAEICEQRSKKFSLYLSALLMNGACVVFQLKVVWLEKETAEFYRRCCRSWRPDVKRPTGKASSAAHNQQYELDISLVADAAGVDLRQLQQLQSFSAADFTGADEQPPMELMRLSLPEDLEFSELRRGGGGNRAGRAESSFARFTARQEDITILDTSFALEPSASQSILIGADSAAGSGAVSGISPSKDFGGRTSAEIHTTLTPRVSRQRRRDGAGGEQQPPEEELPSLPEADIPPLDLSAMFDRLKAGERLLFPAGDFERLLCEQQQEQQEQQQQQRDEEEMLQQREQQPELEQLPEQVTRRGKRKAEEDLPAMEEQHQQPPEPAAGDQPQVELPATPPATTAATSTAMEVELPRDVTAELPQAAGLPGGVSIVSAADRQSPPPMQPPADQQPPRTSPPPPPPPLPPPAFPVLQFEMQPLQPRRQQQQQPQPHQPRHAKPRLLIVDGLTEYNSRRLRWNMDHGDELMKPLTLPPPTKGPRALALSTVDAAGLLLRPGRQPMSDKLLRVWEHKREESAHYVPPELLDYELPRLSAGGRLSARLSGLNMSTISMQSGQNLPRISEERVQVPTVIQSEAVPPEAEQPHQQPPEPEPQQQQPEPPMMTPPAQQPAPPAFEEFFLQPPPPPEEVFASFVAERPPLSQDQELLMEGIRRSQQQQADSGSEIGDDYRPFASLCPPNGATKKEAARAFAGLLELAKQRRVHLRQKQPYSEIFVKAIED</sequence>
<dbReference type="EMBL" id="NIVC01000051">
    <property type="protein sequence ID" value="PAA92448.1"/>
    <property type="molecule type" value="Genomic_DNA"/>
</dbReference>
<evidence type="ECO:0000313" key="8">
    <source>
        <dbReference type="Proteomes" id="UP000215902"/>
    </source>
</evidence>
<feature type="region of interest" description="Disordered" evidence="4">
    <location>
        <begin position="312"/>
        <end position="489"/>
    </location>
</feature>
<dbReference type="GO" id="GO:0030893">
    <property type="term" value="C:meiotic cohesin complex"/>
    <property type="evidence" value="ECO:0007669"/>
    <property type="project" value="TreeGrafter"/>
</dbReference>
<evidence type="ECO:0000313" key="7">
    <source>
        <dbReference type="EMBL" id="PAA92448.1"/>
    </source>
</evidence>
<dbReference type="GO" id="GO:0051177">
    <property type="term" value="P:meiotic sister chromatid cohesion"/>
    <property type="evidence" value="ECO:0007669"/>
    <property type="project" value="TreeGrafter"/>
</dbReference>
<evidence type="ECO:0000256" key="3">
    <source>
        <dbReference type="ARBA" id="ARBA00023242"/>
    </source>
</evidence>
<dbReference type="InterPro" id="IPR006909">
    <property type="entry name" value="Rad21/Rec8_C_eu"/>
</dbReference>
<comment type="caution">
    <text evidence="7">The sequence shown here is derived from an EMBL/GenBank/DDBJ whole genome shotgun (WGS) entry which is preliminary data.</text>
</comment>
<feature type="compositionally biased region" description="Low complexity" evidence="4">
    <location>
        <begin position="386"/>
        <end position="395"/>
    </location>
</feature>
<feature type="region of interest" description="Disordered" evidence="4">
    <location>
        <begin position="624"/>
        <end position="675"/>
    </location>
</feature>
<evidence type="ECO:0000256" key="1">
    <source>
        <dbReference type="ARBA" id="ARBA00004123"/>
    </source>
</evidence>
<organism evidence="7 8">
    <name type="scientific">Macrostomum lignano</name>
    <dbReference type="NCBI Taxonomy" id="282301"/>
    <lineage>
        <taxon>Eukaryota</taxon>
        <taxon>Metazoa</taxon>
        <taxon>Spiralia</taxon>
        <taxon>Lophotrochozoa</taxon>
        <taxon>Platyhelminthes</taxon>
        <taxon>Rhabditophora</taxon>
        <taxon>Macrostomorpha</taxon>
        <taxon>Macrostomida</taxon>
        <taxon>Macrostomidae</taxon>
        <taxon>Macrostomum</taxon>
    </lineage>
</organism>
<feature type="non-terminal residue" evidence="7">
    <location>
        <position position="1"/>
    </location>
</feature>
<evidence type="ECO:0000259" key="5">
    <source>
        <dbReference type="Pfam" id="PF04824"/>
    </source>
</evidence>
<protein>
    <recommendedName>
        <fullName evidence="9">Rad21_Rec8 domain-containing protein</fullName>
    </recommendedName>
</protein>
<feature type="compositionally biased region" description="Polar residues" evidence="4">
    <location>
        <begin position="243"/>
        <end position="252"/>
    </location>
</feature>
<dbReference type="InterPro" id="IPR039781">
    <property type="entry name" value="Rad21/Rec8-like"/>
</dbReference>
<feature type="compositionally biased region" description="Low complexity" evidence="4">
    <location>
        <begin position="332"/>
        <end position="345"/>
    </location>
</feature>
<dbReference type="STRING" id="282301.A0A267H2D6"/>
<dbReference type="SUPFAM" id="SSF46785">
    <property type="entry name" value="Winged helix' DNA-binding domain"/>
    <property type="match status" value="1"/>
</dbReference>
<reference evidence="7 8" key="1">
    <citation type="submission" date="2017-06" db="EMBL/GenBank/DDBJ databases">
        <title>A platform for efficient transgenesis in Macrostomum lignano, a flatworm model organism for stem cell research.</title>
        <authorList>
            <person name="Berezikov E."/>
        </authorList>
    </citation>
    <scope>NUCLEOTIDE SEQUENCE [LARGE SCALE GENOMIC DNA]</scope>
    <source>
        <strain evidence="7">DV1</strain>
        <tissue evidence="7">Whole organism</tissue>
    </source>
</reference>
<comment type="subcellular location">
    <subcellularLocation>
        <location evidence="1">Nucleus</location>
    </subcellularLocation>
</comment>
<feature type="domain" description="Rad21/Rec8-like protein N-terminal" evidence="6">
    <location>
        <begin position="4"/>
        <end position="100"/>
    </location>
</feature>
<gene>
    <name evidence="7" type="ORF">BOX15_Mlig005628g2</name>
</gene>
<feature type="compositionally biased region" description="Pro residues" evidence="4">
    <location>
        <begin position="428"/>
        <end position="457"/>
    </location>
</feature>
<dbReference type="PANTHER" id="PTHR12585:SF27">
    <property type="entry name" value="MEIOTIC RECOMBINATION PROTEIN REC8 HOMOLOG"/>
    <property type="match status" value="1"/>
</dbReference>
<evidence type="ECO:0000256" key="4">
    <source>
        <dbReference type="SAM" id="MobiDB-lite"/>
    </source>
</evidence>
<feature type="region of interest" description="Disordered" evidence="4">
    <location>
        <begin position="226"/>
        <end position="282"/>
    </location>
</feature>
<dbReference type="GO" id="GO:0006302">
    <property type="term" value="P:double-strand break repair"/>
    <property type="evidence" value="ECO:0007669"/>
    <property type="project" value="TreeGrafter"/>
</dbReference>
<name>A0A267H2D6_9PLAT</name>
<dbReference type="InterPro" id="IPR036390">
    <property type="entry name" value="WH_DNA-bd_sf"/>
</dbReference>
<dbReference type="PANTHER" id="PTHR12585">
    <property type="entry name" value="SCC1 / RAD21 FAMILY MEMBER"/>
    <property type="match status" value="1"/>
</dbReference>
<evidence type="ECO:0000256" key="2">
    <source>
        <dbReference type="ARBA" id="ARBA00009870"/>
    </source>
</evidence>
<dbReference type="GO" id="GO:0003682">
    <property type="term" value="F:chromatin binding"/>
    <property type="evidence" value="ECO:0007669"/>
    <property type="project" value="TreeGrafter"/>
</dbReference>
<dbReference type="Proteomes" id="UP000215902">
    <property type="component" value="Unassembled WGS sequence"/>
</dbReference>
<dbReference type="Gene3D" id="1.10.10.580">
    <property type="entry name" value="Structural maintenance of chromosome 1. Chain E"/>
    <property type="match status" value="1"/>
</dbReference>
<dbReference type="Pfam" id="PF04825">
    <property type="entry name" value="Rad21_Rec8_N"/>
    <property type="match status" value="1"/>
</dbReference>
<evidence type="ECO:0000259" key="6">
    <source>
        <dbReference type="Pfam" id="PF04825"/>
    </source>
</evidence>
<keyword evidence="3" id="KW-0539">Nucleus</keyword>
<evidence type="ECO:0008006" key="9">
    <source>
        <dbReference type="Google" id="ProtNLM"/>
    </source>
</evidence>
<dbReference type="InterPro" id="IPR006910">
    <property type="entry name" value="Rad21_Rec8_N"/>
</dbReference>
<proteinExistence type="inferred from homology"/>
<keyword evidence="8" id="KW-1185">Reference proteome</keyword>
<dbReference type="Pfam" id="PF04824">
    <property type="entry name" value="Rad21_Rec8"/>
    <property type="match status" value="1"/>
</dbReference>
<dbReference type="GO" id="GO:0005634">
    <property type="term" value="C:nucleus"/>
    <property type="evidence" value="ECO:0007669"/>
    <property type="project" value="UniProtKB-SubCell"/>
</dbReference>
<feature type="region of interest" description="Disordered" evidence="4">
    <location>
        <begin position="698"/>
        <end position="724"/>
    </location>
</feature>
<comment type="similarity">
    <text evidence="2">Belongs to the rad21 family.</text>
</comment>
<feature type="compositionally biased region" description="Low complexity" evidence="4">
    <location>
        <begin position="312"/>
        <end position="322"/>
    </location>
</feature>
<dbReference type="InterPro" id="IPR023093">
    <property type="entry name" value="ScpA-like_C"/>
</dbReference>
<accession>A0A267H2D6</accession>
<feature type="compositionally biased region" description="Low complexity" evidence="4">
    <location>
        <begin position="465"/>
        <end position="478"/>
    </location>
</feature>
<dbReference type="OrthoDB" id="10071381at2759"/>
<feature type="compositionally biased region" description="Pro residues" evidence="4">
    <location>
        <begin position="633"/>
        <end position="660"/>
    </location>
</feature>
<feature type="domain" description="Rad21/Rec8-like protein C-terminal eukaryotic" evidence="5">
    <location>
        <begin position="721"/>
        <end position="764"/>
    </location>
</feature>